<dbReference type="KEGG" id="bse:Bsel_2329"/>
<evidence type="ECO:0000256" key="5">
    <source>
        <dbReference type="ARBA" id="ARBA00023136"/>
    </source>
</evidence>
<feature type="transmembrane region" description="Helical" evidence="7">
    <location>
        <begin position="254"/>
        <end position="273"/>
    </location>
</feature>
<comment type="similarity">
    <text evidence="2 6">Belongs to the ABC-3 integral membrane protein family.</text>
</comment>
<evidence type="ECO:0000256" key="3">
    <source>
        <dbReference type="ARBA" id="ARBA00022692"/>
    </source>
</evidence>
<sequence length="289" mass="30862">MEWFESLTFLDRGILAGLVIGLLAPLMGAFLLVRRMTIISEGLSQITLAGIAVGVVAGSALDLPWSINPLISGFLFAVAGALIVEKLRTVYQYFQELAIPIILSAGLGLSAILISASGMSSSEWFNFLFGSILTVSLSDLYFILIAGTISLILLVFLYKEFLSVSFDAEFAHTSGLRVKGLNLVFAALIAAVISISVNIVGILLVGAMITLPVAAALQVSKSFRQVILFGIFFGELAIVSGMLSSYYLNIATGGMIVTSGIVILAVMIMYAKLRSRQLVFSMQERGATK</sequence>
<evidence type="ECO:0000256" key="2">
    <source>
        <dbReference type="ARBA" id="ARBA00008034"/>
    </source>
</evidence>
<evidence type="ECO:0000256" key="6">
    <source>
        <dbReference type="RuleBase" id="RU003943"/>
    </source>
</evidence>
<dbReference type="EMBL" id="CP001791">
    <property type="protein sequence ID" value="ADH99832.1"/>
    <property type="molecule type" value="Genomic_DNA"/>
</dbReference>
<evidence type="ECO:0000256" key="7">
    <source>
        <dbReference type="SAM" id="Phobius"/>
    </source>
</evidence>
<comment type="subcellular location">
    <subcellularLocation>
        <location evidence="6">Cell membrane</location>
        <topology evidence="6">Multi-pass membrane protein</topology>
    </subcellularLocation>
    <subcellularLocation>
        <location evidence="1">Membrane</location>
        <topology evidence="1">Multi-pass membrane protein</topology>
    </subcellularLocation>
</comment>
<dbReference type="AlphaFoldDB" id="D6XW78"/>
<feature type="transmembrane region" description="Helical" evidence="7">
    <location>
        <begin position="12"/>
        <end position="33"/>
    </location>
</feature>
<dbReference type="Pfam" id="PF00950">
    <property type="entry name" value="ABC-3"/>
    <property type="match status" value="1"/>
</dbReference>
<keyword evidence="5 7" id="KW-0472">Membrane</keyword>
<feature type="transmembrane region" description="Helical" evidence="7">
    <location>
        <begin position="67"/>
        <end position="85"/>
    </location>
</feature>
<organism evidence="8 9">
    <name type="scientific">Bacillus selenitireducens (strain ATCC 700615 / DSM 15326 / MLS10)</name>
    <dbReference type="NCBI Taxonomy" id="439292"/>
    <lineage>
        <taxon>Bacteria</taxon>
        <taxon>Bacillati</taxon>
        <taxon>Bacillota</taxon>
        <taxon>Bacilli</taxon>
        <taxon>Bacillales</taxon>
        <taxon>Bacillaceae</taxon>
        <taxon>Salisediminibacterium</taxon>
    </lineage>
</organism>
<feature type="transmembrane region" description="Helical" evidence="7">
    <location>
        <begin position="178"/>
        <end position="195"/>
    </location>
</feature>
<dbReference type="eggNOG" id="COG1108">
    <property type="taxonomic scope" value="Bacteria"/>
</dbReference>
<keyword evidence="6" id="KW-0813">Transport</keyword>
<dbReference type="STRING" id="439292.Bsel_2329"/>
<dbReference type="GO" id="GO:0010043">
    <property type="term" value="P:response to zinc ion"/>
    <property type="evidence" value="ECO:0007669"/>
    <property type="project" value="TreeGrafter"/>
</dbReference>
<dbReference type="GO" id="GO:0055085">
    <property type="term" value="P:transmembrane transport"/>
    <property type="evidence" value="ECO:0007669"/>
    <property type="project" value="InterPro"/>
</dbReference>
<dbReference type="OrthoDB" id="9798540at2"/>
<evidence type="ECO:0000313" key="9">
    <source>
        <dbReference type="Proteomes" id="UP000000271"/>
    </source>
</evidence>
<dbReference type="Proteomes" id="UP000000271">
    <property type="component" value="Chromosome"/>
</dbReference>
<dbReference type="GO" id="GO:0043190">
    <property type="term" value="C:ATP-binding cassette (ABC) transporter complex"/>
    <property type="evidence" value="ECO:0007669"/>
    <property type="project" value="InterPro"/>
</dbReference>
<protein>
    <submittedName>
        <fullName evidence="8">ABC-3 protein</fullName>
    </submittedName>
</protein>
<dbReference type="HOGENOM" id="CLU_028808_3_1_9"/>
<evidence type="ECO:0000313" key="8">
    <source>
        <dbReference type="EMBL" id="ADH99832.1"/>
    </source>
</evidence>
<proteinExistence type="inferred from homology"/>
<dbReference type="PANTHER" id="PTHR30477:SF22">
    <property type="entry name" value="METAL ABC TRANSPORTER PERMEASE"/>
    <property type="match status" value="1"/>
</dbReference>
<dbReference type="RefSeq" id="WP_013173254.1">
    <property type="nucleotide sequence ID" value="NC_014219.1"/>
</dbReference>
<feature type="transmembrane region" description="Helical" evidence="7">
    <location>
        <begin position="226"/>
        <end position="248"/>
    </location>
</feature>
<reference evidence="8" key="1">
    <citation type="submission" date="2009-10" db="EMBL/GenBank/DDBJ databases">
        <title>Complete sequence of Bacillus selenitireducens MLS10.</title>
        <authorList>
            <consortium name="US DOE Joint Genome Institute"/>
            <person name="Lucas S."/>
            <person name="Copeland A."/>
            <person name="Lapidus A."/>
            <person name="Glavina del Rio T."/>
            <person name="Dalin E."/>
            <person name="Tice H."/>
            <person name="Bruce D."/>
            <person name="Goodwin L."/>
            <person name="Pitluck S."/>
            <person name="Sims D."/>
            <person name="Brettin T."/>
            <person name="Detter J.C."/>
            <person name="Han C."/>
            <person name="Larimer F."/>
            <person name="Land M."/>
            <person name="Hauser L."/>
            <person name="Kyrpides N."/>
            <person name="Ovchinnikova G."/>
            <person name="Stolz J."/>
        </authorList>
    </citation>
    <scope>NUCLEOTIDE SEQUENCE [LARGE SCALE GENOMIC DNA]</scope>
    <source>
        <strain evidence="8">MLS10</strain>
    </source>
</reference>
<dbReference type="InterPro" id="IPR001626">
    <property type="entry name" value="ABC_TroCD"/>
</dbReference>
<feature type="transmembrane region" description="Helical" evidence="7">
    <location>
        <begin position="42"/>
        <end position="61"/>
    </location>
</feature>
<dbReference type="Gene3D" id="1.10.3470.10">
    <property type="entry name" value="ABC transporter involved in vitamin B12 uptake, BtuC"/>
    <property type="match status" value="1"/>
</dbReference>
<keyword evidence="9" id="KW-1185">Reference proteome</keyword>
<feature type="transmembrane region" description="Helical" evidence="7">
    <location>
        <begin position="97"/>
        <end position="120"/>
    </location>
</feature>
<name>D6XW78_BACIE</name>
<dbReference type="PANTHER" id="PTHR30477">
    <property type="entry name" value="ABC-TRANSPORTER METAL-BINDING PROTEIN"/>
    <property type="match status" value="1"/>
</dbReference>
<evidence type="ECO:0000256" key="1">
    <source>
        <dbReference type="ARBA" id="ARBA00004141"/>
    </source>
</evidence>
<evidence type="ECO:0000256" key="4">
    <source>
        <dbReference type="ARBA" id="ARBA00022989"/>
    </source>
</evidence>
<keyword evidence="3 6" id="KW-0812">Transmembrane</keyword>
<gene>
    <name evidence="8" type="ordered locus">Bsel_2329</name>
</gene>
<dbReference type="InterPro" id="IPR037294">
    <property type="entry name" value="ABC_BtuC-like"/>
</dbReference>
<keyword evidence="4 7" id="KW-1133">Transmembrane helix</keyword>
<feature type="transmembrane region" description="Helical" evidence="7">
    <location>
        <begin position="140"/>
        <end position="158"/>
    </location>
</feature>
<dbReference type="SUPFAM" id="SSF81345">
    <property type="entry name" value="ABC transporter involved in vitamin B12 uptake, BtuC"/>
    <property type="match status" value="1"/>
</dbReference>
<accession>D6XW78</accession>